<protein>
    <submittedName>
        <fullName evidence="2">Uncharacterized protein</fullName>
    </submittedName>
</protein>
<comment type="caution">
    <text evidence="2">The sequence shown here is derived from an EMBL/GenBank/DDBJ whole genome shotgun (WGS) entry which is preliminary data.</text>
</comment>
<feature type="compositionally biased region" description="Basic and acidic residues" evidence="1">
    <location>
        <begin position="60"/>
        <end position="76"/>
    </location>
</feature>
<feature type="region of interest" description="Disordered" evidence="1">
    <location>
        <begin position="60"/>
        <end position="79"/>
    </location>
</feature>
<evidence type="ECO:0000313" key="3">
    <source>
        <dbReference type="Proteomes" id="UP001190700"/>
    </source>
</evidence>
<gene>
    <name evidence="2" type="ORF">CYMTET_45048</name>
</gene>
<sequence>MGESPAATDDKGHPLTWISNACCGVAFTSTAAVRSGLNVITFDNDQYMVISAQTRLSNFNDEREGKDETKPQKKEVGVAVPTETKVEDVANPVEPTAGGEAAKCA</sequence>
<name>A0AAE0EYZ2_9CHLO</name>
<organism evidence="2 3">
    <name type="scientific">Cymbomonas tetramitiformis</name>
    <dbReference type="NCBI Taxonomy" id="36881"/>
    <lineage>
        <taxon>Eukaryota</taxon>
        <taxon>Viridiplantae</taxon>
        <taxon>Chlorophyta</taxon>
        <taxon>Pyramimonadophyceae</taxon>
        <taxon>Pyramimonadales</taxon>
        <taxon>Pyramimonadaceae</taxon>
        <taxon>Cymbomonas</taxon>
    </lineage>
</organism>
<reference evidence="2 3" key="1">
    <citation type="journal article" date="2015" name="Genome Biol. Evol.">
        <title>Comparative Genomics of a Bacterivorous Green Alga Reveals Evolutionary Causalities and Consequences of Phago-Mixotrophic Mode of Nutrition.</title>
        <authorList>
            <person name="Burns J.A."/>
            <person name="Paasch A."/>
            <person name="Narechania A."/>
            <person name="Kim E."/>
        </authorList>
    </citation>
    <scope>NUCLEOTIDE SEQUENCE [LARGE SCALE GENOMIC DNA]</scope>
    <source>
        <strain evidence="2 3">PLY_AMNH</strain>
    </source>
</reference>
<proteinExistence type="predicted"/>
<accession>A0AAE0EYZ2</accession>
<evidence type="ECO:0000313" key="2">
    <source>
        <dbReference type="EMBL" id="KAK3245379.1"/>
    </source>
</evidence>
<dbReference type="AlphaFoldDB" id="A0AAE0EYZ2"/>
<dbReference type="Proteomes" id="UP001190700">
    <property type="component" value="Unassembled WGS sequence"/>
</dbReference>
<evidence type="ECO:0000256" key="1">
    <source>
        <dbReference type="SAM" id="MobiDB-lite"/>
    </source>
</evidence>
<keyword evidence="3" id="KW-1185">Reference proteome</keyword>
<dbReference type="EMBL" id="LGRX02030694">
    <property type="protein sequence ID" value="KAK3245379.1"/>
    <property type="molecule type" value="Genomic_DNA"/>
</dbReference>